<evidence type="ECO:0000313" key="2">
    <source>
        <dbReference type="EMBL" id="CRL11692.1"/>
    </source>
</evidence>
<dbReference type="InterPro" id="IPR018656">
    <property type="entry name" value="DUF2087"/>
</dbReference>
<sequence length="187" mass="20961">MTKSPLPLTIGDLSQFTRHLSRQLSDAAPSHLTLMNMLARAGGYQNHQHLRSSTAAGVRLAQSAVPSEQTNATDQRLIERTLAQFDDAGRLRQWPSRRAVQTLALFVLWSRIPAATAISEKDINTRLNGMHSFEDPATIRRTMISCGLLQRERDGSNYQRREQAPPQEALALISRLRPRWAAPVSVR</sequence>
<evidence type="ECO:0000313" key="3">
    <source>
        <dbReference type="Proteomes" id="UP000043764"/>
    </source>
</evidence>
<dbReference type="AlphaFoldDB" id="A0A0H5D399"/>
<dbReference type="STRING" id="481446.NIT7645_03839"/>
<dbReference type="Pfam" id="PF09860">
    <property type="entry name" value="DUF2087"/>
    <property type="match status" value="1"/>
</dbReference>
<dbReference type="RefSeq" id="WP_207383249.1">
    <property type="nucleotide sequence ID" value="NZ_CVRL01000035.1"/>
</dbReference>
<name>A0A0H5D399_9RHOB</name>
<dbReference type="EMBL" id="CVRL01000035">
    <property type="protein sequence ID" value="CRL11692.1"/>
    <property type="molecule type" value="Genomic_DNA"/>
</dbReference>
<proteinExistence type="predicted"/>
<dbReference type="Proteomes" id="UP000043764">
    <property type="component" value="Unassembled WGS sequence"/>
</dbReference>
<reference evidence="3" key="1">
    <citation type="submission" date="2015-05" db="EMBL/GenBank/DDBJ databases">
        <authorList>
            <person name="Rodrigo-Torres Lidia"/>
            <person name="Arahal R.David."/>
        </authorList>
    </citation>
    <scope>NUCLEOTIDE SEQUENCE [LARGE SCALE GENOMIC DNA]</scope>
    <source>
        <strain evidence="3">CECT 7321</strain>
    </source>
</reference>
<protein>
    <recommendedName>
        <fullName evidence="1">DUF2087 domain-containing protein</fullName>
    </recommendedName>
</protein>
<organism evidence="2 3">
    <name type="scientific">Phaeobacter italicus</name>
    <dbReference type="NCBI Taxonomy" id="481446"/>
    <lineage>
        <taxon>Bacteria</taxon>
        <taxon>Pseudomonadati</taxon>
        <taxon>Pseudomonadota</taxon>
        <taxon>Alphaproteobacteria</taxon>
        <taxon>Rhodobacterales</taxon>
        <taxon>Roseobacteraceae</taxon>
        <taxon>Phaeobacter</taxon>
    </lineage>
</organism>
<keyword evidence="3" id="KW-1185">Reference proteome</keyword>
<gene>
    <name evidence="2" type="ORF">NIT7321_02562</name>
</gene>
<accession>A0A0H5D399</accession>
<feature type="domain" description="DUF2087" evidence="1">
    <location>
        <begin position="90"/>
        <end position="160"/>
    </location>
</feature>
<evidence type="ECO:0000259" key="1">
    <source>
        <dbReference type="Pfam" id="PF09860"/>
    </source>
</evidence>